<keyword evidence="2" id="KW-0678">Repressor</keyword>
<dbReference type="EMBL" id="AGZS01000006">
    <property type="protein sequence ID" value="EJD64614.1"/>
    <property type="molecule type" value="Genomic_DNA"/>
</dbReference>
<dbReference type="NCBIfam" id="TIGR00090">
    <property type="entry name" value="rsfS_iojap_ybeB"/>
    <property type="match status" value="1"/>
</dbReference>
<comment type="subcellular location">
    <subcellularLocation>
        <location evidence="2">Cytoplasm</location>
    </subcellularLocation>
</comment>
<dbReference type="PANTHER" id="PTHR21043">
    <property type="entry name" value="IOJAP SUPERFAMILY ORTHOLOG"/>
    <property type="match status" value="1"/>
</dbReference>
<sequence>MPAVQDSIDSVRIAAAAADRMKGEDIIAFDVTEPLAITDIFLIITGDNPRQVLSIAEEVEKQMHLQKGISPREREGVSEGQWILQDYGDFVVHIMDRESREFYDLDRLWKECPRIGLGLPEHAGDGQKGAVGAAADDTTHDEAASADNGRPAEGALG</sequence>
<dbReference type="SUPFAM" id="SSF81301">
    <property type="entry name" value="Nucleotidyltransferase"/>
    <property type="match status" value="1"/>
</dbReference>
<proteinExistence type="inferred from homology"/>
<keyword evidence="2" id="KW-0963">Cytoplasm</keyword>
<comment type="similarity">
    <text evidence="1 2">Belongs to the Iojap/RsfS family.</text>
</comment>
<keyword evidence="2" id="KW-0810">Translation regulation</keyword>
<dbReference type="Gene3D" id="3.30.460.10">
    <property type="entry name" value="Beta Polymerase, domain 2"/>
    <property type="match status" value="1"/>
</dbReference>
<dbReference type="GO" id="GO:0005737">
    <property type="term" value="C:cytoplasm"/>
    <property type="evidence" value="ECO:0007669"/>
    <property type="project" value="UniProtKB-SubCell"/>
</dbReference>
<dbReference type="AlphaFoldDB" id="J0WYG0"/>
<dbReference type="PANTHER" id="PTHR21043:SF0">
    <property type="entry name" value="MITOCHONDRIAL ASSEMBLY OF RIBOSOMAL LARGE SUBUNIT PROTEIN 1"/>
    <property type="match status" value="1"/>
</dbReference>
<gene>
    <name evidence="2" type="primary">rsfS</name>
    <name evidence="4" type="ORF">HMPREF9156_01109</name>
</gene>
<comment type="subunit">
    <text evidence="2">Interacts with ribosomal protein uL14 (rplN).</text>
</comment>
<protein>
    <recommendedName>
        <fullName evidence="2">Ribosomal silencing factor RsfS</fullName>
    </recommendedName>
</protein>
<comment type="caution">
    <text evidence="4">The sequence shown here is derived from an EMBL/GenBank/DDBJ whole genome shotgun (WGS) entry which is preliminary data.</text>
</comment>
<dbReference type="eggNOG" id="COG0799">
    <property type="taxonomic scope" value="Bacteria"/>
</dbReference>
<dbReference type="Proteomes" id="UP000006415">
    <property type="component" value="Unassembled WGS sequence"/>
</dbReference>
<dbReference type="GO" id="GO:0043023">
    <property type="term" value="F:ribosomal large subunit binding"/>
    <property type="evidence" value="ECO:0007669"/>
    <property type="project" value="TreeGrafter"/>
</dbReference>
<evidence type="ECO:0000256" key="1">
    <source>
        <dbReference type="ARBA" id="ARBA00010574"/>
    </source>
</evidence>
<accession>J0WYG0</accession>
<dbReference type="GO" id="GO:0042256">
    <property type="term" value="P:cytosolic ribosome assembly"/>
    <property type="evidence" value="ECO:0007669"/>
    <property type="project" value="UniProtKB-UniRule"/>
</dbReference>
<dbReference type="Pfam" id="PF02410">
    <property type="entry name" value="RsfS"/>
    <property type="match status" value="1"/>
</dbReference>
<name>J0WYG0_9BIFI</name>
<comment type="function">
    <text evidence="2">Functions as a ribosomal silencing factor. Interacts with ribosomal protein uL14 (rplN), blocking formation of intersubunit bridge B8. Prevents association of the 30S and 50S ribosomal subunits and the formation of functional ribosomes, thus repressing translation.</text>
</comment>
<dbReference type="OrthoDB" id="9793681at2"/>
<evidence type="ECO:0000256" key="3">
    <source>
        <dbReference type="SAM" id="MobiDB-lite"/>
    </source>
</evidence>
<reference evidence="4 5" key="1">
    <citation type="submission" date="2012-01" db="EMBL/GenBank/DDBJ databases">
        <title>The Genome Sequence of Scardovia wiggsiae F0424.</title>
        <authorList>
            <consortium name="The Broad Institute Genome Sequencing Platform"/>
            <person name="Earl A."/>
            <person name="Ward D."/>
            <person name="Feldgarden M."/>
            <person name="Gevers D."/>
            <person name="Izard J."/>
            <person name="Ganesan A."/>
            <person name="Baranova O.V."/>
            <person name="Blanton J.M."/>
            <person name="Tanner A.C."/>
            <person name="Mathney J."/>
            <person name="Dewhirst F.E."/>
            <person name="Young S.K."/>
            <person name="Zeng Q."/>
            <person name="Gargeya S."/>
            <person name="Fitzgerald M."/>
            <person name="Haas B."/>
            <person name="Abouelleil A."/>
            <person name="Alvarado L."/>
            <person name="Arachchi H.M."/>
            <person name="Berlin A."/>
            <person name="Chapman S.B."/>
            <person name="Gearin G."/>
            <person name="Goldberg J."/>
            <person name="Griggs A."/>
            <person name="Gujja S."/>
            <person name="Hansen M."/>
            <person name="Heiman D."/>
            <person name="Howarth C."/>
            <person name="Larimer J."/>
            <person name="Lui A."/>
            <person name="MacDonald P.J.P."/>
            <person name="McCowen C."/>
            <person name="Montmayeur A."/>
            <person name="Murphy C."/>
            <person name="Neiman D."/>
            <person name="Pearson M."/>
            <person name="Priest M."/>
            <person name="Roberts A."/>
            <person name="Saif S."/>
            <person name="Shea T."/>
            <person name="Sisk P."/>
            <person name="Stolte C."/>
            <person name="Sykes S."/>
            <person name="Wortman J."/>
            <person name="Nusbaum C."/>
            <person name="Birren B."/>
        </authorList>
    </citation>
    <scope>NUCLEOTIDE SEQUENCE [LARGE SCALE GENOMIC DNA]</scope>
    <source>
        <strain evidence="4 5">F0424</strain>
    </source>
</reference>
<keyword evidence="5" id="KW-1185">Reference proteome</keyword>
<feature type="region of interest" description="Disordered" evidence="3">
    <location>
        <begin position="120"/>
        <end position="157"/>
    </location>
</feature>
<dbReference type="HOGENOM" id="CLU_092688_2_0_11"/>
<organism evidence="4 5">
    <name type="scientific">Scardovia wiggsiae F0424</name>
    <dbReference type="NCBI Taxonomy" id="857290"/>
    <lineage>
        <taxon>Bacteria</taxon>
        <taxon>Bacillati</taxon>
        <taxon>Actinomycetota</taxon>
        <taxon>Actinomycetes</taxon>
        <taxon>Bifidobacteriales</taxon>
        <taxon>Bifidobacteriaceae</taxon>
        <taxon>Scardovia</taxon>
    </lineage>
</organism>
<evidence type="ECO:0000313" key="4">
    <source>
        <dbReference type="EMBL" id="EJD64614.1"/>
    </source>
</evidence>
<dbReference type="GO" id="GO:0017148">
    <property type="term" value="P:negative regulation of translation"/>
    <property type="evidence" value="ECO:0007669"/>
    <property type="project" value="UniProtKB-UniRule"/>
</dbReference>
<dbReference type="RefSeq" id="WP_007148172.1">
    <property type="nucleotide sequence ID" value="NZ_AKCI01000001.1"/>
</dbReference>
<dbReference type="STRING" id="857290.HMPREF9156_01109"/>
<dbReference type="HAMAP" id="MF_01477">
    <property type="entry name" value="Iojap_RsfS"/>
    <property type="match status" value="1"/>
</dbReference>
<dbReference type="GO" id="GO:0090071">
    <property type="term" value="P:negative regulation of ribosome biogenesis"/>
    <property type="evidence" value="ECO:0007669"/>
    <property type="project" value="UniProtKB-UniRule"/>
</dbReference>
<dbReference type="InterPro" id="IPR043519">
    <property type="entry name" value="NT_sf"/>
</dbReference>
<evidence type="ECO:0000256" key="2">
    <source>
        <dbReference type="HAMAP-Rule" id="MF_01477"/>
    </source>
</evidence>
<evidence type="ECO:0000313" key="5">
    <source>
        <dbReference type="Proteomes" id="UP000006415"/>
    </source>
</evidence>
<dbReference type="InterPro" id="IPR004394">
    <property type="entry name" value="Iojap/RsfS/C7orf30"/>
</dbReference>